<evidence type="ECO:0000259" key="8">
    <source>
        <dbReference type="PROSITE" id="PS51645"/>
    </source>
</evidence>
<dbReference type="GO" id="GO:0071949">
    <property type="term" value="F:FAD binding"/>
    <property type="evidence" value="ECO:0007669"/>
    <property type="project" value="TreeGrafter"/>
</dbReference>
<dbReference type="PROSITE" id="PS51645">
    <property type="entry name" value="PHR_CRY_ALPHA_BETA"/>
    <property type="match status" value="1"/>
</dbReference>
<dbReference type="OrthoDB" id="435881at2759"/>
<gene>
    <name evidence="9" type="ORF">NAEGRDRAFT_63337</name>
</gene>
<reference evidence="9 10" key="1">
    <citation type="journal article" date="2010" name="Cell">
        <title>The genome of Naegleria gruberi illuminates early eukaryotic versatility.</title>
        <authorList>
            <person name="Fritz-Laylin L.K."/>
            <person name="Prochnik S.E."/>
            <person name="Ginger M.L."/>
            <person name="Dacks J.B."/>
            <person name="Carpenter M.L."/>
            <person name="Field M.C."/>
            <person name="Kuo A."/>
            <person name="Paredez A."/>
            <person name="Chapman J."/>
            <person name="Pham J."/>
            <person name="Shu S."/>
            <person name="Neupane R."/>
            <person name="Cipriano M."/>
            <person name="Mancuso J."/>
            <person name="Tu H."/>
            <person name="Salamov A."/>
            <person name="Lindquist E."/>
            <person name="Shapiro H."/>
            <person name="Lucas S."/>
            <person name="Grigoriev I.V."/>
            <person name="Cande W.Z."/>
            <person name="Fulton C."/>
            <person name="Rokhsar D.S."/>
            <person name="Dawson S.C."/>
        </authorList>
    </citation>
    <scope>NUCLEOTIDE SEQUENCE [LARGE SCALE GENOMIC DNA]</scope>
    <source>
        <strain evidence="9 10">NEG-M</strain>
    </source>
</reference>
<evidence type="ECO:0000313" key="9">
    <source>
        <dbReference type="EMBL" id="EFC48761.1"/>
    </source>
</evidence>
<dbReference type="KEGG" id="ngr:NAEGRDRAFT_63337"/>
<dbReference type="RefSeq" id="XP_002681505.1">
    <property type="nucleotide sequence ID" value="XM_002681459.1"/>
</dbReference>
<dbReference type="InterPro" id="IPR036134">
    <property type="entry name" value="Crypto/Photolyase_FAD-like_sf"/>
</dbReference>
<dbReference type="InterPro" id="IPR006050">
    <property type="entry name" value="DNA_photolyase_N"/>
</dbReference>
<keyword evidence="3 4" id="KW-0274">FAD</keyword>
<sequence>MSLKSKIKSSPESITLSTFKNEIKNEIHESIIGIWFRNDLRIHDNEALYYAIKKAKKENKKLLPIYIFDKSQSQLPSPFSISKIPNSFTLFEQNFEKEIENICNRNNINFIKKWSSTLIHKNDLPYTDLPNQIPKVFSAFRKKIEKAIDEKDIEIECYEIEKEDYEELLLSEEEINKIHSQFSKNSNLITKLENVNEFMKEYLYPDMEKTQFDNEIKYDQRSVVKFIGGEDKALKRCKFYIENKLKNYSTTRNGNIGDYSTKLSPWLANGCISSRYIYTEIQKNSNEKSKSSANILVSELLWRDFYKYLAWKMGNSFFYEKALQPNKELDYEWEVPLNEYKNERFQQWCKGKTGYPFVDACMRELLNTGFMNNRGRMVVASFLIKDMKIDWRMGAEYFERQLLDSTDSCSNYGNWAWSAGIGCDFRPRYFNPIKQGLDHDKNGEFIKIWIHELASVPSKSIHLPYITLDEDEKKRYKIPSYYSNKNKLACIVQLPSTMKRKYESTSSVVATSSSSTDNDTCKPTKKRK</sequence>
<protein>
    <submittedName>
        <fullName evidence="9">Predicted protein</fullName>
    </submittedName>
</protein>
<evidence type="ECO:0000313" key="10">
    <source>
        <dbReference type="Proteomes" id="UP000006671"/>
    </source>
</evidence>
<feature type="binding site" evidence="4">
    <location>
        <position position="248"/>
    </location>
    <ligand>
        <name>FAD</name>
        <dbReference type="ChEBI" id="CHEBI:57692"/>
    </ligand>
</feature>
<proteinExistence type="inferred from homology"/>
<dbReference type="Pfam" id="PF03441">
    <property type="entry name" value="FAD_binding_7"/>
    <property type="match status" value="1"/>
</dbReference>
<dbReference type="STRING" id="5762.D2V3F3"/>
<feature type="binding site" evidence="4">
    <location>
        <begin position="299"/>
        <end position="306"/>
    </location>
    <ligand>
        <name>FAD</name>
        <dbReference type="ChEBI" id="CHEBI:57692"/>
    </ligand>
</feature>
<dbReference type="SUPFAM" id="SSF48173">
    <property type="entry name" value="Cryptochrome/photolyase FAD-binding domain"/>
    <property type="match status" value="1"/>
</dbReference>
<name>D2V3F3_NAEGR</name>
<feature type="site" description="Electron transfer via tryptophanyl radical" evidence="5">
    <location>
        <position position="333"/>
    </location>
</feature>
<dbReference type="Gene3D" id="1.10.579.10">
    <property type="entry name" value="DNA Cyclobutane Dipyrimidine Photolyase, subunit A, domain 3"/>
    <property type="match status" value="1"/>
</dbReference>
<dbReference type="AlphaFoldDB" id="D2V3F3"/>
<dbReference type="PANTHER" id="PTHR11455">
    <property type="entry name" value="CRYPTOCHROME"/>
    <property type="match status" value="1"/>
</dbReference>
<dbReference type="InterPro" id="IPR014729">
    <property type="entry name" value="Rossmann-like_a/b/a_fold"/>
</dbReference>
<dbReference type="GO" id="GO:0003904">
    <property type="term" value="F:deoxyribodipyrimidine photo-lyase activity"/>
    <property type="evidence" value="ECO:0007669"/>
    <property type="project" value="TreeGrafter"/>
</dbReference>
<dbReference type="GO" id="GO:0003677">
    <property type="term" value="F:DNA binding"/>
    <property type="evidence" value="ECO:0007669"/>
    <property type="project" value="TreeGrafter"/>
</dbReference>
<dbReference type="Gene3D" id="1.25.40.80">
    <property type="match status" value="1"/>
</dbReference>
<feature type="compositionally biased region" description="Low complexity" evidence="7">
    <location>
        <begin position="505"/>
        <end position="516"/>
    </location>
</feature>
<dbReference type="GeneID" id="8848182"/>
<dbReference type="Pfam" id="PF00875">
    <property type="entry name" value="DNA_photolyase"/>
    <property type="match status" value="1"/>
</dbReference>
<dbReference type="Proteomes" id="UP000006671">
    <property type="component" value="Unassembled WGS sequence"/>
</dbReference>
<feature type="region of interest" description="Disordered" evidence="7">
    <location>
        <begin position="505"/>
        <end position="528"/>
    </location>
</feature>
<dbReference type="OMA" id="CDFRPRY"/>
<keyword evidence="2 4" id="KW-0285">Flavoprotein</keyword>
<evidence type="ECO:0000256" key="6">
    <source>
        <dbReference type="SAM" id="Coils"/>
    </source>
</evidence>
<comment type="cofactor">
    <cofactor evidence="4">
        <name>FAD</name>
        <dbReference type="ChEBI" id="CHEBI:57692"/>
    </cofactor>
    <text evidence="4">Binds 1 FAD per subunit.</text>
</comment>
<feature type="site" description="Electron transfer via tryptophanyl radical" evidence="5">
    <location>
        <position position="391"/>
    </location>
</feature>
<dbReference type="eggNOG" id="KOG0133">
    <property type="taxonomic scope" value="Eukaryota"/>
</dbReference>
<evidence type="ECO:0000256" key="2">
    <source>
        <dbReference type="ARBA" id="ARBA00022630"/>
    </source>
</evidence>
<organism evidence="10">
    <name type="scientific">Naegleria gruberi</name>
    <name type="common">Amoeba</name>
    <dbReference type="NCBI Taxonomy" id="5762"/>
    <lineage>
        <taxon>Eukaryota</taxon>
        <taxon>Discoba</taxon>
        <taxon>Heterolobosea</taxon>
        <taxon>Tetramitia</taxon>
        <taxon>Eutetramitia</taxon>
        <taxon>Vahlkampfiidae</taxon>
        <taxon>Naegleria</taxon>
    </lineage>
</organism>
<evidence type="ECO:0000256" key="5">
    <source>
        <dbReference type="PIRSR" id="PIRSR602081-2"/>
    </source>
</evidence>
<dbReference type="EMBL" id="GG738850">
    <property type="protein sequence ID" value="EFC48761.1"/>
    <property type="molecule type" value="Genomic_DNA"/>
</dbReference>
<keyword evidence="6" id="KW-0175">Coiled coil</keyword>
<dbReference type="InterPro" id="IPR005101">
    <property type="entry name" value="Cryptochr/Photolyase_FAD-bd"/>
</dbReference>
<accession>D2V3F3</accession>
<evidence type="ECO:0000256" key="4">
    <source>
        <dbReference type="PIRSR" id="PIRSR602081-1"/>
    </source>
</evidence>
<feature type="binding site" evidence="4">
    <location>
        <begin position="260"/>
        <end position="264"/>
    </location>
    <ligand>
        <name>FAD</name>
        <dbReference type="ChEBI" id="CHEBI:57692"/>
    </ligand>
</feature>
<dbReference type="InParanoid" id="D2V3F3"/>
<keyword evidence="10" id="KW-1185">Reference proteome</keyword>
<evidence type="ECO:0000256" key="3">
    <source>
        <dbReference type="ARBA" id="ARBA00022827"/>
    </source>
</evidence>
<feature type="domain" description="Photolyase/cryptochrome alpha/beta" evidence="8">
    <location>
        <begin position="30"/>
        <end position="163"/>
    </location>
</feature>
<comment type="similarity">
    <text evidence="1">Belongs to the DNA photolyase class-1 family.</text>
</comment>
<dbReference type="PRINTS" id="PR00147">
    <property type="entry name" value="DNAPHOTLYASE"/>
</dbReference>
<feature type="site" description="Electron transfer via tryptophanyl radical" evidence="5">
    <location>
        <position position="415"/>
    </location>
</feature>
<evidence type="ECO:0000256" key="7">
    <source>
        <dbReference type="SAM" id="MobiDB-lite"/>
    </source>
</evidence>
<dbReference type="Gene3D" id="3.40.50.620">
    <property type="entry name" value="HUPs"/>
    <property type="match status" value="1"/>
</dbReference>
<evidence type="ECO:0000256" key="1">
    <source>
        <dbReference type="ARBA" id="ARBA00005862"/>
    </source>
</evidence>
<dbReference type="InterPro" id="IPR002081">
    <property type="entry name" value="Cryptochrome/DNA_photolyase_1"/>
</dbReference>
<dbReference type="VEuPathDB" id="AmoebaDB:NAEGRDRAFT_63337"/>
<dbReference type="InterPro" id="IPR036155">
    <property type="entry name" value="Crypto/Photolyase_N_sf"/>
</dbReference>
<feature type="coiled-coil region" evidence="6">
    <location>
        <begin position="141"/>
        <end position="175"/>
    </location>
</feature>
<dbReference type="SUPFAM" id="SSF52425">
    <property type="entry name" value="Cryptochrome/photolyase, N-terminal domain"/>
    <property type="match status" value="1"/>
</dbReference>